<organism>
    <name type="scientific">Pediculus humanus subsp. corporis</name>
    <name type="common">Body louse</name>
    <dbReference type="NCBI Taxonomy" id="121224"/>
    <lineage>
        <taxon>Eukaryota</taxon>
        <taxon>Metazoa</taxon>
        <taxon>Ecdysozoa</taxon>
        <taxon>Arthropoda</taxon>
        <taxon>Hexapoda</taxon>
        <taxon>Insecta</taxon>
        <taxon>Pterygota</taxon>
        <taxon>Neoptera</taxon>
        <taxon>Paraneoptera</taxon>
        <taxon>Psocodea</taxon>
        <taxon>Troctomorpha</taxon>
        <taxon>Phthiraptera</taxon>
        <taxon>Anoplura</taxon>
        <taxon>Pediculidae</taxon>
        <taxon>Pediculus</taxon>
    </lineage>
</organism>
<evidence type="ECO:0000313" key="4">
    <source>
        <dbReference type="Proteomes" id="UP000009046"/>
    </source>
</evidence>
<evidence type="ECO:0000313" key="3">
    <source>
        <dbReference type="EnsemblMetazoa" id="PHUM125570-PA"/>
    </source>
</evidence>
<protein>
    <submittedName>
        <fullName evidence="2 3">Uncharacterized protein</fullName>
    </submittedName>
</protein>
<dbReference type="EMBL" id="AAZO01001476">
    <property type="status" value="NOT_ANNOTATED_CDS"/>
    <property type="molecule type" value="Genomic_DNA"/>
</dbReference>
<dbReference type="AlphaFoldDB" id="E0VDV0"/>
<dbReference type="InParanoid" id="E0VDV0"/>
<dbReference type="EMBL" id="DS235088">
    <property type="protein sequence ID" value="EEB11556.1"/>
    <property type="molecule type" value="Genomic_DNA"/>
</dbReference>
<feature type="region of interest" description="Disordered" evidence="1">
    <location>
        <begin position="71"/>
        <end position="127"/>
    </location>
</feature>
<name>E0VDV0_PEDHC</name>
<keyword evidence="4" id="KW-1185">Reference proteome</keyword>
<dbReference type="GeneID" id="8239309"/>
<evidence type="ECO:0000313" key="2">
    <source>
        <dbReference type="EMBL" id="EEB11556.1"/>
    </source>
</evidence>
<dbReference type="HOGENOM" id="CLU_837600_0_0_1"/>
<reference evidence="2" key="1">
    <citation type="submission" date="2007-04" db="EMBL/GenBank/DDBJ databases">
        <title>Annotation of Pediculus humanus corporis strain USDA.</title>
        <authorList>
            <person name="Kirkness E."/>
            <person name="Hannick L."/>
            <person name="Hass B."/>
            <person name="Bruggner R."/>
            <person name="Lawson D."/>
            <person name="Bidwell S."/>
            <person name="Joardar V."/>
            <person name="Caler E."/>
            <person name="Walenz B."/>
            <person name="Inman J."/>
            <person name="Schobel S."/>
            <person name="Galinsky K."/>
            <person name="Amedeo P."/>
            <person name="Strausberg R."/>
        </authorList>
    </citation>
    <scope>NUCLEOTIDE SEQUENCE</scope>
    <source>
        <strain evidence="2">USDA</strain>
    </source>
</reference>
<dbReference type="CTD" id="8239309"/>
<dbReference type="RefSeq" id="XP_002424294.1">
    <property type="nucleotide sequence ID" value="XM_002424249.1"/>
</dbReference>
<dbReference type="EnsemblMetazoa" id="PHUM125570-RA">
    <property type="protein sequence ID" value="PHUM125570-PA"/>
    <property type="gene ID" value="PHUM125570"/>
</dbReference>
<proteinExistence type="predicted"/>
<reference evidence="3" key="3">
    <citation type="submission" date="2021-02" db="UniProtKB">
        <authorList>
            <consortium name="EnsemblMetazoa"/>
        </authorList>
    </citation>
    <scope>IDENTIFICATION</scope>
    <source>
        <strain evidence="3">USDA</strain>
    </source>
</reference>
<reference evidence="2" key="2">
    <citation type="submission" date="2007-04" db="EMBL/GenBank/DDBJ databases">
        <title>The genome of the human body louse.</title>
        <authorList>
            <consortium name="The Human Body Louse Genome Consortium"/>
            <person name="Kirkness E."/>
            <person name="Walenz B."/>
            <person name="Hass B."/>
            <person name="Bruggner R."/>
            <person name="Strausberg R."/>
        </authorList>
    </citation>
    <scope>NUCLEOTIDE SEQUENCE</scope>
    <source>
        <strain evidence="2">USDA</strain>
    </source>
</reference>
<accession>E0VDV0</accession>
<dbReference type="VEuPathDB" id="VectorBase:PHUM125570"/>
<gene>
    <name evidence="3" type="primary">8239309</name>
    <name evidence="2" type="ORF">Phum_PHUM125570</name>
</gene>
<sequence length="332" mass="37504">MLDQLSNFSDRSEATDRNVEEIIKEAEEIIDKSSGIKLNEIRILNSPKKEIPDANKEIKLLQSNDIVVNEEKDYHVSQESPKNEALPVKGSDNKLKENNSDNNPAIPQNLSESDDSKHNSNLLSSSGSSINHIKLTIDSLKQFSNLVEQQFNNASKAENSNKTKSEGYKDTDQVLKSPSFSCFDSCSSSKSLPSYNVKKNSKKKITCKANENRTYNSNKPTTKALNCFERLYQDRPLRLSNVDKKNKVDLKNSKKPNSKKSEVNLKDSSETLVGKKLSLHPVTKKKTENKCQREKIKIDVESEIINLDIFDDLNGEECLNNDNEIQAYTWGL</sequence>
<feature type="compositionally biased region" description="Polar residues" evidence="1">
    <location>
        <begin position="100"/>
        <end position="111"/>
    </location>
</feature>
<dbReference type="KEGG" id="phu:Phum_PHUM125570"/>
<evidence type="ECO:0000256" key="1">
    <source>
        <dbReference type="SAM" id="MobiDB-lite"/>
    </source>
</evidence>
<dbReference type="Proteomes" id="UP000009046">
    <property type="component" value="Unassembled WGS sequence"/>
</dbReference>